<dbReference type="AlphaFoldDB" id="A0A1S3JWQ4"/>
<organism evidence="1 2">
    <name type="scientific">Lingula anatina</name>
    <name type="common">Brachiopod</name>
    <name type="synonym">Lingula unguis</name>
    <dbReference type="NCBI Taxonomy" id="7574"/>
    <lineage>
        <taxon>Eukaryota</taxon>
        <taxon>Metazoa</taxon>
        <taxon>Spiralia</taxon>
        <taxon>Lophotrochozoa</taxon>
        <taxon>Brachiopoda</taxon>
        <taxon>Linguliformea</taxon>
        <taxon>Lingulata</taxon>
        <taxon>Lingulida</taxon>
        <taxon>Linguloidea</taxon>
        <taxon>Lingulidae</taxon>
        <taxon>Lingula</taxon>
    </lineage>
</organism>
<protein>
    <submittedName>
        <fullName evidence="2">Mitochondrial import inner membrane translocase subunit Tim29</fullName>
    </submittedName>
</protein>
<gene>
    <name evidence="2" type="primary">LOC106176576</name>
</gene>
<dbReference type="GeneID" id="106176576"/>
<dbReference type="STRING" id="7574.A0A1S3JWQ4"/>
<dbReference type="PANTHER" id="PTHR21435:SF1">
    <property type="entry name" value="MITOCHONDRIAL IMPORT INNER MEMBRANE TRANSLOCASE SUBUNIT TIM29"/>
    <property type="match status" value="1"/>
</dbReference>
<dbReference type="InterPro" id="IPR019322">
    <property type="entry name" value="TIMM29"/>
</dbReference>
<dbReference type="Proteomes" id="UP000085678">
    <property type="component" value="Unplaced"/>
</dbReference>
<dbReference type="RefSeq" id="XP_013414491.1">
    <property type="nucleotide sequence ID" value="XM_013559037.1"/>
</dbReference>
<dbReference type="KEGG" id="lak:106176576"/>
<keyword evidence="1" id="KW-1185">Reference proteome</keyword>
<reference evidence="2" key="1">
    <citation type="submission" date="2025-08" db="UniProtKB">
        <authorList>
            <consortium name="RefSeq"/>
        </authorList>
    </citation>
    <scope>IDENTIFICATION</scope>
    <source>
        <tissue evidence="2">Gonads</tissue>
    </source>
</reference>
<accession>A0A1S3JWQ4</accession>
<name>A0A1S3JWQ4_LINAN</name>
<dbReference type="GO" id="GO:0042721">
    <property type="term" value="C:TIM22 mitochondrial import inner membrane insertion complex"/>
    <property type="evidence" value="ECO:0007669"/>
    <property type="project" value="InterPro"/>
</dbReference>
<dbReference type="OrthoDB" id="5970620at2759"/>
<dbReference type="PANTHER" id="PTHR21435">
    <property type="entry name" value="MITOCHONDRIAL IMPORT INNER MEMBRANE TRANSLOCASE SUBUNIT TIM29"/>
    <property type="match status" value="1"/>
</dbReference>
<evidence type="ECO:0000313" key="1">
    <source>
        <dbReference type="Proteomes" id="UP000085678"/>
    </source>
</evidence>
<proteinExistence type="predicted"/>
<dbReference type="FunCoup" id="A0A1S3JWQ4">
    <property type="interactions" value="507"/>
</dbReference>
<dbReference type="InParanoid" id="A0A1S3JWQ4"/>
<dbReference type="GO" id="GO:0045039">
    <property type="term" value="P:protein insertion into mitochondrial inner membrane"/>
    <property type="evidence" value="ECO:0007669"/>
    <property type="project" value="TreeGrafter"/>
</dbReference>
<sequence length="174" mass="20455">MAKAGGRLKRFGSYVADYIKLVYTDYTNVAKQTVKDAADHPFRATWYTTLIGGLLYSWHTNPDERSFRIKLIQNTNDLLAVSHLVRNPNSDRHMQMLAQAVNHDELRRLNLGICSVMYLKDYGSDVDLYAAHCKSVSWRWWQFKDQIVDVGMWNYWFRLTSMMSEYDVNPEEWS</sequence>
<evidence type="ECO:0000313" key="2">
    <source>
        <dbReference type="RefSeq" id="XP_013414491.1"/>
    </source>
</evidence>
<dbReference type="Pfam" id="PF10171">
    <property type="entry name" value="Tim29"/>
    <property type="match status" value="1"/>
</dbReference>